<feature type="domain" description="Kringle" evidence="8">
    <location>
        <begin position="589"/>
        <end position="667"/>
    </location>
</feature>
<keyword evidence="1 4" id="KW-0420">Kringle</keyword>
<dbReference type="InterPro" id="IPR036436">
    <property type="entry name" value="Disintegrin_dom_sf"/>
</dbReference>
<feature type="compositionally biased region" description="Polar residues" evidence="6">
    <location>
        <begin position="1011"/>
        <end position="1021"/>
    </location>
</feature>
<dbReference type="PANTHER" id="PTHR24261:SF7">
    <property type="entry name" value="KRINGLE DOMAIN-CONTAINING PROTEIN"/>
    <property type="match status" value="1"/>
</dbReference>
<evidence type="ECO:0000256" key="2">
    <source>
        <dbReference type="ARBA" id="ARBA00022723"/>
    </source>
</evidence>
<evidence type="ECO:0000256" key="6">
    <source>
        <dbReference type="SAM" id="MobiDB-lite"/>
    </source>
</evidence>
<dbReference type="OrthoDB" id="5855429at2759"/>
<evidence type="ECO:0000256" key="3">
    <source>
        <dbReference type="ARBA" id="ARBA00023157"/>
    </source>
</evidence>
<evidence type="ECO:0000256" key="5">
    <source>
        <dbReference type="PROSITE-ProRule" id="PRU00276"/>
    </source>
</evidence>
<proteinExistence type="predicted"/>
<dbReference type="SMART" id="SM00130">
    <property type="entry name" value="KR"/>
    <property type="match status" value="3"/>
</dbReference>
<accession>A0A8J9Z3P3</accession>
<feature type="disulfide bond" evidence="4">
    <location>
        <begin position="611"/>
        <end position="650"/>
    </location>
</feature>
<dbReference type="PROSITE" id="PS51046">
    <property type="entry name" value="GON"/>
    <property type="match status" value="1"/>
</dbReference>
<dbReference type="Pfam" id="PF01421">
    <property type="entry name" value="Reprolysin"/>
    <property type="match status" value="1"/>
</dbReference>
<dbReference type="PROSITE" id="PS50215">
    <property type="entry name" value="ADAM_MEPRO"/>
    <property type="match status" value="1"/>
</dbReference>
<dbReference type="Proteomes" id="UP000838412">
    <property type="component" value="Chromosome 15"/>
</dbReference>
<dbReference type="InterPro" id="IPR013806">
    <property type="entry name" value="Kringle-like"/>
</dbReference>
<dbReference type="PANTHER" id="PTHR24261">
    <property type="entry name" value="PLASMINOGEN-RELATED"/>
    <property type="match status" value="1"/>
</dbReference>
<dbReference type="InterPro" id="IPR050759">
    <property type="entry name" value="Serine_protease_kringle"/>
</dbReference>
<feature type="compositionally biased region" description="Low complexity" evidence="6">
    <location>
        <begin position="1334"/>
        <end position="1345"/>
    </location>
</feature>
<dbReference type="GO" id="GO:0004222">
    <property type="term" value="F:metalloendopeptidase activity"/>
    <property type="evidence" value="ECO:0007669"/>
    <property type="project" value="InterPro"/>
</dbReference>
<dbReference type="InterPro" id="IPR035976">
    <property type="entry name" value="Sushi/SCR/CCP_sf"/>
</dbReference>
<dbReference type="InterPro" id="IPR000001">
    <property type="entry name" value="Kringle"/>
</dbReference>
<feature type="domain" description="Disintegrin" evidence="9">
    <location>
        <begin position="337"/>
        <end position="391"/>
    </location>
</feature>
<keyword evidence="5" id="KW-0862">Zinc</keyword>
<keyword evidence="13" id="KW-1185">Reference proteome</keyword>
<dbReference type="Pfam" id="PF00051">
    <property type="entry name" value="Kringle"/>
    <property type="match status" value="3"/>
</dbReference>
<feature type="binding site" evidence="5">
    <location>
        <position position="279"/>
    </location>
    <ligand>
        <name>Zn(2+)</name>
        <dbReference type="ChEBI" id="CHEBI:29105"/>
        <note>catalytic</note>
    </ligand>
</feature>
<dbReference type="PROSITE" id="PS50070">
    <property type="entry name" value="KRINGLE_2"/>
    <property type="match status" value="3"/>
</dbReference>
<evidence type="ECO:0000259" key="10">
    <source>
        <dbReference type="PROSITE" id="PS50215"/>
    </source>
</evidence>
<dbReference type="FunFam" id="2.40.20.10:FF:000025">
    <property type="entry name" value="Plasminogen"/>
    <property type="match status" value="3"/>
</dbReference>
<dbReference type="InterPro" id="IPR035914">
    <property type="entry name" value="Sperma_CUB_dom_sf"/>
</dbReference>
<dbReference type="SUPFAM" id="SSF55486">
    <property type="entry name" value="Metalloproteases ('zincins'), catalytic domain"/>
    <property type="match status" value="1"/>
</dbReference>
<sequence>MFPRIPDWLRTGKKSGFSTMAKLWLNVLLIAPLFFALRARKIKEEISRMPDNVDADEASNKTAKSVFKVQELTSSEQRRDIPFWNDSRLCNYHECFKTLKTWPEVPYYLLKDGNFVIDWPTRYIRMLFIYHKNAFDKVFQGDRGAVENHAMEAVAILDKAYRTINFRVLLSGVEILENYWPGEEESPHYYDYLKPKVREYIWNDLRPVQKFDTATFITGPPYFHGTSATGAGMGDLCQMKSVDNFPFIISGSTTITTGRPADYIDVLTHEMGHQFFVGHPFDPLDDGDSPCPTRKLFGSACTMGGNEYPKSFGQAFFDSIRKHNFTCLEKKPPQEEVYKCGNGFVDHGEECDCGSDQSCLMSDPCCDGQTCKLKDGAQCTEGQICCKNCKVDLESCPVSATNTDKRVWAPFFHASTFYTEINTPASGVIEPFPFGQLAPGDVKIPGKMTPPNSVFSWLLHAPVGQTVKIHLMMPQMKSEYFEVCVGCPYDWLEVRDGGKVTSPLLGRYCTPLQNHVITFKSGPEPKPLDLNLDSNLIEPNRSSKNKMLLRLRSDSSFDSHFVVKYEFHSQVLENDEDSESQEGDVEDEICQKGNGASYRGKWFTTVSGRRCQRWDSQTPHSHSRTPSNYPSAGLEKNYCRNPDGEDAVWCYTTDPDERWDWCPVPKCASELEKVGEEVQDMDAGECYTDRGESYRGKVALTWSGQTCQEWSSQNPYSHSYTAEKYPDADLTNNYCRNPNSDDDIRPWCYTTSAKERWNYCAIPKCLSIDAASVPDVKAASCAEAKSLHLVNQDGEYTIYPFSTCKDVSIRVYCHNMASGKPKEFLSLPSGPESNYAMIFAERLTDVYGGRCDGPLQDPYSTRAGTTTFSKVRIKFENSRIKVIRDDYTFARTIGYNNVSYAEAGDCYSWKQGCAKGTFQVNLTGTELQLAPDVHWVMEERHPEYIAINDMFISEDRKIASARCGGWCGHCWPEDKNLFLSHPQCERQTGNEETCQEGKGGSYRGKKRTTKSGRQCQRWDSQSPHEHSRTPETYPTAGLERNYCRNPDDSDAVWCYTADPEKRWEYCDVTKCEAASKCPHQDPPINGALSCDAWLYGQFCSVQCDERYDFSTEPASLYVCGSAGKWRTDPPGGETKWPDCTVRRNPEHTNGAEFQYYEGDCEDEESRQNVQQNFIDHFGNTVFGKFGGCTATPYLPDSNPPCLYTRKGLGDLRLRDLGDLRLRDLGDLHLRDFGDLRLRDHGDLRPRDHGDLRLQDLGDLRLQDLGDLRLRDLGDLRLRDHGDLRPRDHGDLRLQDLGDLRLQDLGDLRLRDLGDLRLRDHGDLRLRDHGDLRLHGSSPSPHPGHGNPSCRGEEMPTALQTTFAWLVVRRIATLLSTLCHKQVADV</sequence>
<evidence type="ECO:0000313" key="12">
    <source>
        <dbReference type="EMBL" id="CAH1246528.1"/>
    </source>
</evidence>
<dbReference type="GO" id="GO:0005615">
    <property type="term" value="C:extracellular space"/>
    <property type="evidence" value="ECO:0007669"/>
    <property type="project" value="TreeGrafter"/>
</dbReference>
<feature type="domain" description="CUB" evidence="7">
    <location>
        <begin position="425"/>
        <end position="574"/>
    </location>
</feature>
<dbReference type="Pfam" id="PF08685">
    <property type="entry name" value="GON"/>
    <property type="match status" value="1"/>
</dbReference>
<dbReference type="Gene3D" id="2.40.20.10">
    <property type="entry name" value="Plasminogen Kringle 4"/>
    <property type="match status" value="3"/>
</dbReference>
<feature type="binding site" evidence="5">
    <location>
        <position position="273"/>
    </location>
    <ligand>
        <name>Zn(2+)</name>
        <dbReference type="ChEBI" id="CHEBI:29105"/>
        <note>catalytic</note>
    </ligand>
</feature>
<evidence type="ECO:0000259" key="9">
    <source>
        <dbReference type="PROSITE" id="PS50214"/>
    </source>
</evidence>
<evidence type="ECO:0000259" key="11">
    <source>
        <dbReference type="PROSITE" id="PS51046"/>
    </source>
</evidence>
<dbReference type="GO" id="GO:0008270">
    <property type="term" value="F:zinc ion binding"/>
    <property type="evidence" value="ECO:0007669"/>
    <property type="project" value="InterPro"/>
</dbReference>
<dbReference type="EMBL" id="OV696700">
    <property type="protein sequence ID" value="CAH1246528.1"/>
    <property type="molecule type" value="Genomic_DNA"/>
</dbReference>
<dbReference type="CDD" id="cd00108">
    <property type="entry name" value="KR"/>
    <property type="match status" value="3"/>
</dbReference>
<feature type="domain" description="Kringle" evidence="8">
    <location>
        <begin position="993"/>
        <end position="1071"/>
    </location>
</feature>
<name>A0A8J9Z3P3_BRALA</name>
<feature type="disulfide bond" evidence="4">
    <location>
        <begin position="1043"/>
        <end position="1066"/>
    </location>
</feature>
<feature type="binding site" evidence="5">
    <location>
        <position position="269"/>
    </location>
    <ligand>
        <name>Zn(2+)</name>
        <dbReference type="ChEBI" id="CHEBI:29105"/>
        <note>catalytic</note>
    </ligand>
</feature>
<dbReference type="PROSITE" id="PS50214">
    <property type="entry name" value="DISINTEGRIN_2"/>
    <property type="match status" value="1"/>
</dbReference>
<dbReference type="SMART" id="SM00050">
    <property type="entry name" value="DISIN"/>
    <property type="match status" value="1"/>
</dbReference>
<dbReference type="InterPro" id="IPR001590">
    <property type="entry name" value="Peptidase_M12B"/>
</dbReference>
<evidence type="ECO:0000256" key="4">
    <source>
        <dbReference type="PROSITE-ProRule" id="PRU00121"/>
    </source>
</evidence>
<keyword evidence="3 4" id="KW-1015">Disulfide bond</keyword>
<evidence type="ECO:0000259" key="8">
    <source>
        <dbReference type="PROSITE" id="PS50070"/>
    </source>
</evidence>
<dbReference type="InterPro" id="IPR012314">
    <property type="entry name" value="Pept_M12B_GON-ADAMTSs"/>
</dbReference>
<dbReference type="SUPFAM" id="SSF49854">
    <property type="entry name" value="Spermadhesin, CUB domain"/>
    <property type="match status" value="1"/>
</dbReference>
<dbReference type="Gene3D" id="3.40.390.10">
    <property type="entry name" value="Collagenase (Catalytic Domain)"/>
    <property type="match status" value="1"/>
</dbReference>
<reference evidence="12" key="1">
    <citation type="submission" date="2022-01" db="EMBL/GenBank/DDBJ databases">
        <authorList>
            <person name="Braso-Vives M."/>
        </authorList>
    </citation>
    <scope>NUCLEOTIDE SEQUENCE</scope>
</reference>
<feature type="domain" description="GON" evidence="11">
    <location>
        <begin position="777"/>
        <end position="983"/>
    </location>
</feature>
<feature type="domain" description="Peptidase M12B" evidence="10">
    <location>
        <begin position="122"/>
        <end position="332"/>
    </location>
</feature>
<dbReference type="InterPro" id="IPR018056">
    <property type="entry name" value="Kringle_CS"/>
</dbReference>
<dbReference type="PRINTS" id="PR00018">
    <property type="entry name" value="KRINGLE"/>
</dbReference>
<feature type="disulfide bond" evidence="4">
    <location>
        <begin position="1015"/>
        <end position="1054"/>
    </location>
</feature>
<evidence type="ECO:0000256" key="1">
    <source>
        <dbReference type="ARBA" id="ARBA00022572"/>
    </source>
</evidence>
<feature type="disulfide bond" evidence="4">
    <location>
        <begin position="639"/>
        <end position="662"/>
    </location>
</feature>
<evidence type="ECO:0000313" key="13">
    <source>
        <dbReference type="Proteomes" id="UP000838412"/>
    </source>
</evidence>
<dbReference type="InterPro" id="IPR001762">
    <property type="entry name" value="Disintegrin_dom"/>
</dbReference>
<dbReference type="Gene3D" id="2.60.120.290">
    <property type="entry name" value="Spermadhesin, CUB domain"/>
    <property type="match status" value="1"/>
</dbReference>
<keyword evidence="2 5" id="KW-0479">Metal-binding</keyword>
<dbReference type="Gene3D" id="2.10.70.10">
    <property type="entry name" value="Complement Module, domain 1"/>
    <property type="match status" value="1"/>
</dbReference>
<dbReference type="InterPro" id="IPR000859">
    <property type="entry name" value="CUB_dom"/>
</dbReference>
<dbReference type="Gene3D" id="4.10.70.10">
    <property type="entry name" value="Disintegrin domain"/>
    <property type="match status" value="1"/>
</dbReference>
<dbReference type="GO" id="GO:0005102">
    <property type="term" value="F:signaling receptor binding"/>
    <property type="evidence" value="ECO:0007669"/>
    <property type="project" value="TreeGrafter"/>
</dbReference>
<dbReference type="PROSITE" id="PS00021">
    <property type="entry name" value="KRINGLE_1"/>
    <property type="match status" value="2"/>
</dbReference>
<dbReference type="SUPFAM" id="SSF57535">
    <property type="entry name" value="Complement control module/SCR domain"/>
    <property type="match status" value="1"/>
</dbReference>
<feature type="active site" evidence="5">
    <location>
        <position position="270"/>
    </location>
</feature>
<dbReference type="SUPFAM" id="SSF57552">
    <property type="entry name" value="Blood coagulation inhibitor (disintegrin)"/>
    <property type="match status" value="1"/>
</dbReference>
<feature type="region of interest" description="Disordered" evidence="6">
    <location>
        <begin position="989"/>
        <end position="1033"/>
    </location>
</feature>
<gene>
    <name evidence="12" type="primary">LPA</name>
    <name evidence="12" type="ORF">BLAG_LOCUS8525</name>
</gene>
<dbReference type="SUPFAM" id="SSF57440">
    <property type="entry name" value="Kringle-like"/>
    <property type="match status" value="3"/>
</dbReference>
<dbReference type="GO" id="GO:0006508">
    <property type="term" value="P:proteolysis"/>
    <property type="evidence" value="ECO:0007669"/>
    <property type="project" value="InterPro"/>
</dbReference>
<feature type="region of interest" description="Disordered" evidence="6">
    <location>
        <begin position="1329"/>
        <end position="1353"/>
    </location>
</feature>
<feature type="disulfide bond" evidence="4">
    <location>
        <begin position="590"/>
        <end position="667"/>
    </location>
</feature>
<dbReference type="SMART" id="SM00042">
    <property type="entry name" value="CUB"/>
    <property type="match status" value="1"/>
</dbReference>
<feature type="disulfide bond" evidence="4">
    <location>
        <begin position="994"/>
        <end position="1071"/>
    </location>
</feature>
<feature type="domain" description="Kringle" evidence="8">
    <location>
        <begin position="685"/>
        <end position="765"/>
    </location>
</feature>
<organism evidence="12 13">
    <name type="scientific">Branchiostoma lanceolatum</name>
    <name type="common">Common lancelet</name>
    <name type="synonym">Amphioxus lanceolatum</name>
    <dbReference type="NCBI Taxonomy" id="7740"/>
    <lineage>
        <taxon>Eukaryota</taxon>
        <taxon>Metazoa</taxon>
        <taxon>Chordata</taxon>
        <taxon>Cephalochordata</taxon>
        <taxon>Leptocardii</taxon>
        <taxon>Amphioxiformes</taxon>
        <taxon>Branchiostomatidae</taxon>
        <taxon>Branchiostoma</taxon>
    </lineage>
</organism>
<dbReference type="InterPro" id="IPR038178">
    <property type="entry name" value="Kringle_sf"/>
</dbReference>
<evidence type="ECO:0000259" key="7">
    <source>
        <dbReference type="PROSITE" id="PS01180"/>
    </source>
</evidence>
<dbReference type="CDD" id="cd00041">
    <property type="entry name" value="CUB"/>
    <property type="match status" value="1"/>
</dbReference>
<protein>
    <submittedName>
        <fullName evidence="12">LPA protein</fullName>
    </submittedName>
</protein>
<comment type="caution">
    <text evidence="4">Lacks conserved residue(s) required for the propagation of feature annotation.</text>
</comment>
<dbReference type="PROSITE" id="PS01180">
    <property type="entry name" value="CUB"/>
    <property type="match status" value="1"/>
</dbReference>
<dbReference type="InterPro" id="IPR024079">
    <property type="entry name" value="MetalloPept_cat_dom_sf"/>
</dbReference>